<evidence type="ECO:0000259" key="9">
    <source>
        <dbReference type="Pfam" id="PF21982"/>
    </source>
</evidence>
<dbReference type="Pfam" id="PF02631">
    <property type="entry name" value="RecX_HTH2"/>
    <property type="match status" value="1"/>
</dbReference>
<comment type="function">
    <text evidence="5">Modulates RecA activity.</text>
</comment>
<dbReference type="InterPro" id="IPR053925">
    <property type="entry name" value="RecX_HTH_3rd"/>
</dbReference>
<evidence type="ECO:0000256" key="4">
    <source>
        <dbReference type="ARBA" id="ARBA00022490"/>
    </source>
</evidence>
<keyword evidence="4 5" id="KW-0963">Cytoplasm</keyword>
<dbReference type="GO" id="GO:0005737">
    <property type="term" value="C:cytoplasm"/>
    <property type="evidence" value="ECO:0007669"/>
    <property type="project" value="UniProtKB-SubCell"/>
</dbReference>
<dbReference type="AlphaFoldDB" id="A0A4R7UWL3"/>
<feature type="domain" description="RecX first three-helical" evidence="9">
    <location>
        <begin position="83"/>
        <end position="122"/>
    </location>
</feature>
<dbReference type="InterPro" id="IPR036388">
    <property type="entry name" value="WH-like_DNA-bd_sf"/>
</dbReference>
<evidence type="ECO:0000256" key="6">
    <source>
        <dbReference type="SAM" id="MobiDB-lite"/>
    </source>
</evidence>
<dbReference type="OrthoDB" id="5244465at2"/>
<dbReference type="EMBL" id="SOCP01000023">
    <property type="protein sequence ID" value="TDV40362.1"/>
    <property type="molecule type" value="Genomic_DNA"/>
</dbReference>
<reference evidence="10 11" key="1">
    <citation type="submission" date="2019-03" db="EMBL/GenBank/DDBJ databases">
        <title>Genomic Encyclopedia of Archaeal and Bacterial Type Strains, Phase II (KMG-II): from individual species to whole genera.</title>
        <authorList>
            <person name="Goeker M."/>
        </authorList>
    </citation>
    <scope>NUCLEOTIDE SEQUENCE [LARGE SCALE GENOMIC DNA]</scope>
    <source>
        <strain evidence="10 11">DSM 45499</strain>
    </source>
</reference>
<feature type="region of interest" description="Disordered" evidence="6">
    <location>
        <begin position="1"/>
        <end position="76"/>
    </location>
</feature>
<organism evidence="10 11">
    <name type="scientific">Actinophytocola oryzae</name>
    <dbReference type="NCBI Taxonomy" id="502181"/>
    <lineage>
        <taxon>Bacteria</taxon>
        <taxon>Bacillati</taxon>
        <taxon>Actinomycetota</taxon>
        <taxon>Actinomycetes</taxon>
        <taxon>Pseudonocardiales</taxon>
        <taxon>Pseudonocardiaceae</taxon>
    </lineage>
</organism>
<evidence type="ECO:0000259" key="8">
    <source>
        <dbReference type="Pfam" id="PF21981"/>
    </source>
</evidence>
<comment type="caution">
    <text evidence="10">The sequence shown here is derived from an EMBL/GenBank/DDBJ whole genome shotgun (WGS) entry which is preliminary data.</text>
</comment>
<dbReference type="Gene3D" id="1.10.10.10">
    <property type="entry name" value="Winged helix-like DNA-binding domain superfamily/Winged helix DNA-binding domain"/>
    <property type="match status" value="2"/>
</dbReference>
<feature type="compositionally biased region" description="Low complexity" evidence="6">
    <location>
        <begin position="23"/>
        <end position="36"/>
    </location>
</feature>
<dbReference type="Pfam" id="PF21982">
    <property type="entry name" value="RecX_HTH1"/>
    <property type="match status" value="1"/>
</dbReference>
<protein>
    <recommendedName>
        <fullName evidence="3 5">Regulatory protein RecX</fullName>
    </recommendedName>
</protein>
<evidence type="ECO:0000259" key="7">
    <source>
        <dbReference type="Pfam" id="PF02631"/>
    </source>
</evidence>
<evidence type="ECO:0000313" key="10">
    <source>
        <dbReference type="EMBL" id="TDV40362.1"/>
    </source>
</evidence>
<dbReference type="Pfam" id="PF21981">
    <property type="entry name" value="RecX_HTH3"/>
    <property type="match status" value="1"/>
</dbReference>
<feature type="compositionally biased region" description="Gly residues" evidence="6">
    <location>
        <begin position="1"/>
        <end position="22"/>
    </location>
</feature>
<feature type="compositionally biased region" description="Gly residues" evidence="6">
    <location>
        <begin position="59"/>
        <end position="69"/>
    </location>
</feature>
<comment type="similarity">
    <text evidence="2 5">Belongs to the RecX family.</text>
</comment>
<dbReference type="PANTHER" id="PTHR33602:SF1">
    <property type="entry name" value="REGULATORY PROTEIN RECX FAMILY PROTEIN"/>
    <property type="match status" value="1"/>
</dbReference>
<dbReference type="InterPro" id="IPR003783">
    <property type="entry name" value="Regulatory_RecX"/>
</dbReference>
<feature type="domain" description="RecX third three-helical" evidence="8">
    <location>
        <begin position="178"/>
        <end position="223"/>
    </location>
</feature>
<evidence type="ECO:0000256" key="2">
    <source>
        <dbReference type="ARBA" id="ARBA00009695"/>
    </source>
</evidence>
<gene>
    <name evidence="5" type="primary">recX</name>
    <name evidence="10" type="ORF">CLV71_12372</name>
</gene>
<comment type="subcellular location">
    <subcellularLocation>
        <location evidence="1 5">Cytoplasm</location>
    </subcellularLocation>
</comment>
<dbReference type="HAMAP" id="MF_01114">
    <property type="entry name" value="RecX"/>
    <property type="match status" value="1"/>
</dbReference>
<name>A0A4R7UWL3_9PSEU</name>
<keyword evidence="11" id="KW-1185">Reference proteome</keyword>
<feature type="domain" description="RecX second three-helical" evidence="7">
    <location>
        <begin position="129"/>
        <end position="170"/>
    </location>
</feature>
<dbReference type="PANTHER" id="PTHR33602">
    <property type="entry name" value="REGULATORY PROTEIN RECX FAMILY PROTEIN"/>
    <property type="match status" value="1"/>
</dbReference>
<evidence type="ECO:0000313" key="11">
    <source>
        <dbReference type="Proteomes" id="UP000294927"/>
    </source>
</evidence>
<evidence type="ECO:0000256" key="3">
    <source>
        <dbReference type="ARBA" id="ARBA00018111"/>
    </source>
</evidence>
<sequence length="236" mass="24662">MSVGGDGSAGSGGGPAGEGSGLAEGWVGEARSSEAAGRGRGGRRGRGAGKYEGRSDASGGVGASGGSVGRAGSSGAVDPVQQAKDICLRLLTARPRTRVELGQALARKGVEDDVAERVLSRLDEVGLVDDAAFAEVWVRSRHNFQGLSRRALAVELRRKGVAEESAAEALANVDSEAEEERARLLVRKRLRSLGDADEATKVRKLVGMLARKGYSEGLAYRVVKDEVRTSLLDETF</sequence>
<dbReference type="Proteomes" id="UP000294927">
    <property type="component" value="Unassembled WGS sequence"/>
</dbReference>
<dbReference type="InterPro" id="IPR053924">
    <property type="entry name" value="RecX_HTH_2nd"/>
</dbReference>
<evidence type="ECO:0000256" key="1">
    <source>
        <dbReference type="ARBA" id="ARBA00004496"/>
    </source>
</evidence>
<evidence type="ECO:0000256" key="5">
    <source>
        <dbReference type="HAMAP-Rule" id="MF_01114"/>
    </source>
</evidence>
<accession>A0A4R7UWL3</accession>
<dbReference type="InterPro" id="IPR053926">
    <property type="entry name" value="RecX_HTH_1st"/>
</dbReference>
<dbReference type="GO" id="GO:0006282">
    <property type="term" value="P:regulation of DNA repair"/>
    <property type="evidence" value="ECO:0007669"/>
    <property type="project" value="UniProtKB-UniRule"/>
</dbReference>
<proteinExistence type="inferred from homology"/>